<dbReference type="InParanoid" id="A0A077ZQ91"/>
<dbReference type="Proteomes" id="UP000039865">
    <property type="component" value="Unassembled WGS sequence"/>
</dbReference>
<feature type="compositionally biased region" description="Low complexity" evidence="2">
    <location>
        <begin position="352"/>
        <end position="367"/>
    </location>
</feature>
<feature type="region of interest" description="Disordered" evidence="2">
    <location>
        <begin position="338"/>
        <end position="391"/>
    </location>
</feature>
<feature type="region of interest" description="Disordered" evidence="2">
    <location>
        <begin position="1"/>
        <end position="100"/>
    </location>
</feature>
<dbReference type="InterPro" id="IPR002775">
    <property type="entry name" value="DNA/RNA-bd_Alba-like"/>
</dbReference>
<feature type="compositionally biased region" description="Basic and acidic residues" evidence="2">
    <location>
        <begin position="62"/>
        <end position="100"/>
    </location>
</feature>
<feature type="compositionally biased region" description="Basic and acidic residues" evidence="2">
    <location>
        <begin position="255"/>
        <end position="266"/>
    </location>
</feature>
<evidence type="ECO:0000313" key="5">
    <source>
        <dbReference type="Proteomes" id="UP000039865"/>
    </source>
</evidence>
<evidence type="ECO:0000259" key="3">
    <source>
        <dbReference type="Pfam" id="PF01918"/>
    </source>
</evidence>
<proteinExistence type="predicted"/>
<feature type="region of interest" description="Disordered" evidence="2">
    <location>
        <begin position="189"/>
        <end position="273"/>
    </location>
</feature>
<keyword evidence="5" id="KW-1185">Reference proteome</keyword>
<name>A0A077ZQ91_STYLE</name>
<dbReference type="InterPro" id="IPR036882">
    <property type="entry name" value="Alba-like_dom_sf"/>
</dbReference>
<dbReference type="AlphaFoldDB" id="A0A077ZQ91"/>
<accession>A0A077ZQ91</accession>
<evidence type="ECO:0000256" key="1">
    <source>
        <dbReference type="ARBA" id="ARBA00022884"/>
    </source>
</evidence>
<dbReference type="Pfam" id="PF01918">
    <property type="entry name" value="Alba"/>
    <property type="match status" value="1"/>
</dbReference>
<keyword evidence="1" id="KW-0694">RNA-binding</keyword>
<gene>
    <name evidence="4" type="primary">Contig9714.g10391</name>
    <name evidence="4" type="ORF">STYLEM_1036</name>
</gene>
<reference evidence="4 5" key="1">
    <citation type="submission" date="2014-06" db="EMBL/GenBank/DDBJ databases">
        <authorList>
            <person name="Swart Estienne"/>
        </authorList>
    </citation>
    <scope>NUCLEOTIDE SEQUENCE [LARGE SCALE GENOMIC DNA]</scope>
    <source>
        <strain evidence="4 5">130c</strain>
    </source>
</reference>
<protein>
    <submittedName>
        <fullName evidence="4">Macronuclear development protein 2</fullName>
    </submittedName>
</protein>
<dbReference type="EMBL" id="CCKQ01000993">
    <property type="protein sequence ID" value="CDW72082.1"/>
    <property type="molecule type" value="Genomic_DNA"/>
</dbReference>
<organism evidence="4 5">
    <name type="scientific">Stylonychia lemnae</name>
    <name type="common">Ciliate</name>
    <dbReference type="NCBI Taxonomy" id="5949"/>
    <lineage>
        <taxon>Eukaryota</taxon>
        <taxon>Sar</taxon>
        <taxon>Alveolata</taxon>
        <taxon>Ciliophora</taxon>
        <taxon>Intramacronucleata</taxon>
        <taxon>Spirotrichea</taxon>
        <taxon>Stichotrichia</taxon>
        <taxon>Sporadotrichida</taxon>
        <taxon>Oxytrichidae</taxon>
        <taxon>Stylonychinae</taxon>
        <taxon>Stylonychia</taxon>
    </lineage>
</organism>
<evidence type="ECO:0000256" key="2">
    <source>
        <dbReference type="SAM" id="MobiDB-lite"/>
    </source>
</evidence>
<feature type="compositionally biased region" description="Polar residues" evidence="2">
    <location>
        <begin position="215"/>
        <end position="226"/>
    </location>
</feature>
<dbReference type="GO" id="GO:0003723">
    <property type="term" value="F:RNA binding"/>
    <property type="evidence" value="ECO:0007669"/>
    <property type="project" value="UniProtKB-KW"/>
</dbReference>
<dbReference type="Gene3D" id="3.30.110.20">
    <property type="entry name" value="Alba-like domain"/>
    <property type="match status" value="1"/>
</dbReference>
<feature type="compositionally biased region" description="Polar residues" evidence="2">
    <location>
        <begin position="1"/>
        <end position="26"/>
    </location>
</feature>
<evidence type="ECO:0000313" key="4">
    <source>
        <dbReference type="EMBL" id="CDW72082.1"/>
    </source>
</evidence>
<feature type="compositionally biased region" description="Basic and acidic residues" evidence="2">
    <location>
        <begin position="27"/>
        <end position="37"/>
    </location>
</feature>
<feature type="domain" description="DNA/RNA-binding protein Alba-like" evidence="3">
    <location>
        <begin position="101"/>
        <end position="155"/>
    </location>
</feature>
<dbReference type="SUPFAM" id="SSF82704">
    <property type="entry name" value="AlbA-like"/>
    <property type="match status" value="1"/>
</dbReference>
<dbReference type="OrthoDB" id="424402at2759"/>
<sequence>MNFEVESTNYQSNNYSDDSVKQQLSDTQKESELKTFEEELEEPTINNENLNQDSNEAADSETENKESNIEAPQKEEGSDSTKTHSKGDKDEEPVKRDDRNLIKIYEDSSMRKQLSYAIYQLRERQTITLQAFGENISRAVKMAEILKMRLGMLHQENMLLVKFQQRSQPREDMSGILIKLSKLSLDPKHLGYQKPMPREDLFNERRGNENEFRGSQRNRLRLNQNFPRKARSPENSSNPRPFNAPPGGQMRGQPRFHDDFNNDFRRNGNGRGPNRIIPNARFDHQPNEFSGSMLASQHLRRPNQINNQQPPDLNEFRGNHEKFQGRDFGHGMRKMNFPPRHDHRHPADSFRRMNGPGMIPGGPMRTGEYNGRGMRRGGPGGLIREPISLRD</sequence>
<feature type="compositionally biased region" description="Basic and acidic residues" evidence="2">
    <location>
        <begin position="196"/>
        <end position="214"/>
    </location>
</feature>